<dbReference type="InterPro" id="IPR007039">
    <property type="entry name" value="TrbC/VirB2"/>
</dbReference>
<reference evidence="2 3" key="1">
    <citation type="submission" date="2011-01" db="EMBL/GenBank/DDBJ databases">
        <authorList>
            <person name="Muzny D."/>
            <person name="Qin X."/>
            <person name="Deng J."/>
            <person name="Jiang H."/>
            <person name="Liu Y."/>
            <person name="Qu J."/>
            <person name="Song X.-Z."/>
            <person name="Zhang L."/>
            <person name="Thornton R."/>
            <person name="Coyle M."/>
            <person name="Francisco L."/>
            <person name="Jackson L."/>
            <person name="Javaid M."/>
            <person name="Korchina V."/>
            <person name="Kovar C."/>
            <person name="Mata R."/>
            <person name="Mathew T."/>
            <person name="Ngo R."/>
            <person name="Nguyen L."/>
            <person name="Nguyen N."/>
            <person name="Okwuonu G."/>
            <person name="Ongeri F."/>
            <person name="Pham C."/>
            <person name="Simmons D."/>
            <person name="Wilczek-Boney K."/>
            <person name="Hale W."/>
            <person name="Jakkamsetti A."/>
            <person name="Pham P."/>
            <person name="Ruth R."/>
            <person name="San Lucas F."/>
            <person name="Warren J."/>
            <person name="Zhang J."/>
            <person name="Zhao Z."/>
            <person name="Zhou C."/>
            <person name="Zhu D."/>
            <person name="Lee S."/>
            <person name="Bess C."/>
            <person name="Blankenburg K."/>
            <person name="Forbes L."/>
            <person name="Fu Q."/>
            <person name="Gubbala S."/>
            <person name="Hirani K."/>
            <person name="Jayaseelan J.C."/>
            <person name="Lara F."/>
            <person name="Munidasa M."/>
            <person name="Palculict T."/>
            <person name="Patil S."/>
            <person name="Pu L.-L."/>
            <person name="Saada N."/>
            <person name="Tang L."/>
            <person name="Weissenberger G."/>
            <person name="Zhu Y."/>
            <person name="Hemphill L."/>
            <person name="Shang Y."/>
            <person name="Youmans B."/>
            <person name="Ayvaz T."/>
            <person name="Ross M."/>
            <person name="Santibanez J."/>
            <person name="Aqrawi P."/>
            <person name="Gross S."/>
            <person name="Joshi V."/>
            <person name="Fowler G."/>
            <person name="Nazareth L."/>
            <person name="Reid J."/>
            <person name="Worley K."/>
            <person name="Petrosino J."/>
            <person name="Highlander S."/>
            <person name="Gibbs R."/>
        </authorList>
    </citation>
    <scope>NUCLEOTIDE SEQUENCE [LARGE SCALE GENOMIC DNA]</scope>
    <source>
        <strain evidence="2 3">ATCC 33394</strain>
    </source>
</reference>
<feature type="transmembrane region" description="Helical" evidence="1">
    <location>
        <begin position="117"/>
        <end position="135"/>
    </location>
</feature>
<sequence length="143" mass="15307">MFLFFPNVVTKSRLFSDIAVPVDCAAGFFVSFFGDLIMTLVMNANTRSWVKAFLMCALLFGAQMAMAAGGLGSIESGMKNWFTSFYGIVAIIAGFALLGCAAMGMLNMKSWGDLIPVMGWIVVAAASSALVKALWDWGKSASF</sequence>
<feature type="transmembrane region" description="Helical" evidence="1">
    <location>
        <begin position="20"/>
        <end position="41"/>
    </location>
</feature>
<accession>F0EY91</accession>
<dbReference type="Proteomes" id="UP000004088">
    <property type="component" value="Unassembled WGS sequence"/>
</dbReference>
<gene>
    <name evidence="2" type="ORF">HMPREF9098_0825</name>
</gene>
<dbReference type="Pfam" id="PF04956">
    <property type="entry name" value="TrbC"/>
    <property type="match status" value="1"/>
</dbReference>
<name>F0EY91_9NEIS</name>
<comment type="caution">
    <text evidence="2">The sequence shown here is derived from an EMBL/GenBank/DDBJ whole genome shotgun (WGS) entry which is preliminary data.</text>
</comment>
<dbReference type="STRING" id="888741.HMPREF9098_0825"/>
<keyword evidence="1" id="KW-0472">Membrane</keyword>
<organism evidence="2 3">
    <name type="scientific">Kingella denitrificans ATCC 33394</name>
    <dbReference type="NCBI Taxonomy" id="888741"/>
    <lineage>
        <taxon>Bacteria</taxon>
        <taxon>Pseudomonadati</taxon>
        <taxon>Pseudomonadota</taxon>
        <taxon>Betaproteobacteria</taxon>
        <taxon>Neisseriales</taxon>
        <taxon>Neisseriaceae</taxon>
        <taxon>Kingella</taxon>
    </lineage>
</organism>
<dbReference type="EMBL" id="AEWV01000015">
    <property type="protein sequence ID" value="EGC17499.1"/>
    <property type="molecule type" value="Genomic_DNA"/>
</dbReference>
<feature type="transmembrane region" description="Helical" evidence="1">
    <location>
        <begin position="84"/>
        <end position="105"/>
    </location>
</feature>
<keyword evidence="3" id="KW-1185">Reference proteome</keyword>
<keyword evidence="1" id="KW-0812">Transmembrane</keyword>
<evidence type="ECO:0000256" key="1">
    <source>
        <dbReference type="SAM" id="Phobius"/>
    </source>
</evidence>
<feature type="transmembrane region" description="Helical" evidence="1">
    <location>
        <begin position="53"/>
        <end position="72"/>
    </location>
</feature>
<evidence type="ECO:0000313" key="3">
    <source>
        <dbReference type="Proteomes" id="UP000004088"/>
    </source>
</evidence>
<protein>
    <submittedName>
        <fullName evidence="2">Uncharacterized protein</fullName>
    </submittedName>
</protein>
<dbReference type="HOGENOM" id="CLU_150582_0_0_4"/>
<dbReference type="AlphaFoldDB" id="F0EY91"/>
<keyword evidence="1" id="KW-1133">Transmembrane helix</keyword>
<proteinExistence type="predicted"/>
<evidence type="ECO:0000313" key="2">
    <source>
        <dbReference type="EMBL" id="EGC17499.1"/>
    </source>
</evidence>